<dbReference type="InterPro" id="IPR052926">
    <property type="entry name" value="Metallo-beta-lactamase_dom"/>
</dbReference>
<dbReference type="EMBL" id="HG917868">
    <property type="protein sequence ID" value="CDM67872.1"/>
    <property type="molecule type" value="Genomic_DNA"/>
</dbReference>
<dbReference type="InterPro" id="IPR036866">
    <property type="entry name" value="RibonucZ/Hydroxyglut_hydro"/>
</dbReference>
<dbReference type="CDD" id="cd07713">
    <property type="entry name" value="DHPS-like_MBL-fold"/>
    <property type="match status" value="1"/>
</dbReference>
<dbReference type="GO" id="GO:0016740">
    <property type="term" value="F:transferase activity"/>
    <property type="evidence" value="ECO:0007669"/>
    <property type="project" value="TreeGrafter"/>
</dbReference>
<dbReference type="OrthoDB" id="9803916at2"/>
<dbReference type="RefSeq" id="WP_044036505.1">
    <property type="nucleotide sequence ID" value="NZ_HG917868.1"/>
</dbReference>
<dbReference type="PATRIC" id="fig|1216932.3.peg.693"/>
<reference evidence="2 3" key="1">
    <citation type="submission" date="2013-11" db="EMBL/GenBank/DDBJ databases">
        <title>Complete genome sequence of Clostridum sp. M2/40.</title>
        <authorList>
            <person name="Wibberg D."/>
            <person name="Puehler A."/>
            <person name="Schlueter A."/>
        </authorList>
    </citation>
    <scope>NUCLEOTIDE SEQUENCE [LARGE SCALE GENOMIC DNA]</scope>
    <source>
        <strain evidence="3">M2/40</strain>
    </source>
</reference>
<dbReference type="SMART" id="SM00849">
    <property type="entry name" value="Lactamase_B"/>
    <property type="match status" value="1"/>
</dbReference>
<gene>
    <name evidence="2" type="ORF">CM240_0707</name>
</gene>
<evidence type="ECO:0000313" key="2">
    <source>
        <dbReference type="EMBL" id="CDM67872.1"/>
    </source>
</evidence>
<dbReference type="STRING" id="1216932.CM240_0707"/>
<dbReference type="PANTHER" id="PTHR13754:SF13">
    <property type="entry name" value="METALLO-BETA-LACTAMASE SUPERFAMILY PROTEIN (AFU_ORTHOLOGUE AFUA_3G07630)"/>
    <property type="match status" value="1"/>
</dbReference>
<dbReference type="eggNOG" id="COG1237">
    <property type="taxonomic scope" value="Bacteria"/>
</dbReference>
<dbReference type="Pfam" id="PF00753">
    <property type="entry name" value="Lactamase_B"/>
    <property type="match status" value="1"/>
</dbReference>
<dbReference type="HOGENOM" id="CLU_036012_0_0_9"/>
<dbReference type="KEGG" id="clt:CM240_0707"/>
<organism evidence="2 3">
    <name type="scientific">Clostridium bornimense</name>
    <dbReference type="NCBI Taxonomy" id="1216932"/>
    <lineage>
        <taxon>Bacteria</taxon>
        <taxon>Bacillati</taxon>
        <taxon>Bacillota</taxon>
        <taxon>Clostridia</taxon>
        <taxon>Eubacteriales</taxon>
        <taxon>Clostridiaceae</taxon>
        <taxon>Clostridium</taxon>
    </lineage>
</organism>
<keyword evidence="3" id="KW-1185">Reference proteome</keyword>
<sequence length="274" mass="31494">MIIKTIIENTAISDKFQNEHGLSLYIETNKHKILFDLGKTDLFLENAKKLNVNIEDIDLVIISHGHYDHGGGLKKFLEVNTRANIYINKHGFEEHYSKRPTDIIEEIGLDKGIKNNSRIIFVDKYLRLDEELEIFSGVKNNNLLSKSNNVLLMKEEGKFIKDNFNHEQSLIIKDNDKLVLIAGCSHRGISNIIDKFIDIKGEEPRYVLGGFHLSSPSYKKSEDPSLINEIGRYLKSKDTFYYTCHCTGLVPYNQLKDILKERLQYLSTGTCIKI</sequence>
<dbReference type="InterPro" id="IPR001279">
    <property type="entry name" value="Metallo-B-lactamas"/>
</dbReference>
<evidence type="ECO:0000259" key="1">
    <source>
        <dbReference type="SMART" id="SM00849"/>
    </source>
</evidence>
<dbReference type="InterPro" id="IPR041712">
    <property type="entry name" value="DHPS-like_MBL-fold"/>
</dbReference>
<evidence type="ECO:0000313" key="3">
    <source>
        <dbReference type="Proteomes" id="UP000019426"/>
    </source>
</evidence>
<name>W6S0R2_9CLOT</name>
<dbReference type="AlphaFoldDB" id="W6S0R2"/>
<feature type="domain" description="Metallo-beta-lactamase" evidence="1">
    <location>
        <begin position="20"/>
        <end position="211"/>
    </location>
</feature>
<protein>
    <submittedName>
        <fullName evidence="2">Beta-lactamase-like protein</fullName>
    </submittedName>
</protein>
<dbReference type="Proteomes" id="UP000019426">
    <property type="component" value="Chromosome M2/40_rep1"/>
</dbReference>
<proteinExistence type="predicted"/>
<dbReference type="SUPFAM" id="SSF56281">
    <property type="entry name" value="Metallo-hydrolase/oxidoreductase"/>
    <property type="match status" value="1"/>
</dbReference>
<dbReference type="Gene3D" id="3.60.15.10">
    <property type="entry name" value="Ribonuclease Z/Hydroxyacylglutathione hydrolase-like"/>
    <property type="match status" value="1"/>
</dbReference>
<accession>W6S0R2</accession>
<dbReference type="PANTHER" id="PTHR13754">
    <property type="entry name" value="METALLO-BETA-LACTAMASE SUPERFAMILY PROTEIN"/>
    <property type="match status" value="1"/>
</dbReference>